<evidence type="ECO:0000256" key="1">
    <source>
        <dbReference type="SAM" id="SignalP"/>
    </source>
</evidence>
<keyword evidence="1" id="KW-0732">Signal</keyword>
<evidence type="ECO:0000313" key="2">
    <source>
        <dbReference type="EMBL" id="VDM76035.1"/>
    </source>
</evidence>
<sequence>MLNVTVGMKVLSQFVLVCVASMTLRSSTEYIYTFVPEYVAAQSLPEWQIPQNNLPFHSYITAPSPSSYGDATPPAQFVRAPLAYLPPGFQYSVYPRLQYYPPTSEDRKTITPYPSEQSRRLQTIPSDEELVSEEMTDDDPPAADSTLFYQELLRAQLYRQLQAIKKAYRLRKAFEKMKKEKPEM</sequence>
<evidence type="ECO:0000313" key="3">
    <source>
        <dbReference type="Proteomes" id="UP000270094"/>
    </source>
</evidence>
<feature type="signal peptide" evidence="1">
    <location>
        <begin position="1"/>
        <end position="20"/>
    </location>
</feature>
<proteinExistence type="predicted"/>
<evidence type="ECO:0008006" key="4">
    <source>
        <dbReference type="Google" id="ProtNLM"/>
    </source>
</evidence>
<organism evidence="2 3">
    <name type="scientific">Strongylus vulgaris</name>
    <name type="common">Blood worm</name>
    <dbReference type="NCBI Taxonomy" id="40348"/>
    <lineage>
        <taxon>Eukaryota</taxon>
        <taxon>Metazoa</taxon>
        <taxon>Ecdysozoa</taxon>
        <taxon>Nematoda</taxon>
        <taxon>Chromadorea</taxon>
        <taxon>Rhabditida</taxon>
        <taxon>Rhabditina</taxon>
        <taxon>Rhabditomorpha</taxon>
        <taxon>Strongyloidea</taxon>
        <taxon>Strongylidae</taxon>
        <taxon>Strongylus</taxon>
    </lineage>
</organism>
<protein>
    <recommendedName>
        <fullName evidence="4">Corticotropin-releasing factor domain-containing protein</fullName>
    </recommendedName>
</protein>
<reference evidence="2 3" key="1">
    <citation type="submission" date="2018-11" db="EMBL/GenBank/DDBJ databases">
        <authorList>
            <consortium name="Pathogen Informatics"/>
        </authorList>
    </citation>
    <scope>NUCLEOTIDE SEQUENCE [LARGE SCALE GENOMIC DNA]</scope>
</reference>
<keyword evidence="3" id="KW-1185">Reference proteome</keyword>
<name>A0A3P7L007_STRVU</name>
<accession>A0A3P7L007</accession>
<dbReference type="EMBL" id="UYYB01096233">
    <property type="protein sequence ID" value="VDM76035.1"/>
    <property type="molecule type" value="Genomic_DNA"/>
</dbReference>
<dbReference type="AlphaFoldDB" id="A0A3P7L007"/>
<feature type="chain" id="PRO_5018179561" description="Corticotropin-releasing factor domain-containing protein" evidence="1">
    <location>
        <begin position="21"/>
        <end position="184"/>
    </location>
</feature>
<gene>
    <name evidence="2" type="ORF">SVUK_LOCUS11033</name>
</gene>
<dbReference type="Proteomes" id="UP000270094">
    <property type="component" value="Unassembled WGS sequence"/>
</dbReference>